<evidence type="ECO:0000313" key="2">
    <source>
        <dbReference type="Proteomes" id="UP000644756"/>
    </source>
</evidence>
<protein>
    <recommendedName>
        <fullName evidence="3">DUF4183 domain-containing protein</fullName>
    </recommendedName>
</protein>
<accession>A0A917FKQ3</accession>
<dbReference type="RefSeq" id="WP_188528180.1">
    <property type="nucleotide sequence ID" value="NZ_BMGR01000001.1"/>
</dbReference>
<reference evidence="1" key="2">
    <citation type="submission" date="2020-09" db="EMBL/GenBank/DDBJ databases">
        <authorList>
            <person name="Sun Q."/>
            <person name="Zhou Y."/>
        </authorList>
    </citation>
    <scope>NUCLEOTIDE SEQUENCE</scope>
    <source>
        <strain evidence="1">CGMCC 1.12987</strain>
    </source>
</reference>
<gene>
    <name evidence="1" type="ORF">GCM10010916_02180</name>
</gene>
<reference evidence="1" key="1">
    <citation type="journal article" date="2014" name="Int. J. Syst. Evol. Microbiol.">
        <title>Complete genome sequence of Corynebacterium casei LMG S-19264T (=DSM 44701T), isolated from a smear-ripened cheese.</title>
        <authorList>
            <consortium name="US DOE Joint Genome Institute (JGI-PGF)"/>
            <person name="Walter F."/>
            <person name="Albersmeier A."/>
            <person name="Kalinowski J."/>
            <person name="Ruckert C."/>
        </authorList>
    </citation>
    <scope>NUCLEOTIDE SEQUENCE</scope>
    <source>
        <strain evidence="1">CGMCC 1.12987</strain>
    </source>
</reference>
<proteinExistence type="predicted"/>
<dbReference type="EMBL" id="BMGR01000001">
    <property type="protein sequence ID" value="GGF88411.1"/>
    <property type="molecule type" value="Genomic_DNA"/>
</dbReference>
<evidence type="ECO:0000313" key="1">
    <source>
        <dbReference type="EMBL" id="GGF88411.1"/>
    </source>
</evidence>
<sequence length="108" mass="11487">MSEYNSRSDYATPAPVELTGSNALKGDVQNVTIAGTRVQLPNYPCREVTIIAKRLNTGSIFVGGADVSPTVYGVELLSNDSYTFAVSNLNMIYIDSSVSGEGISYVAI</sequence>
<name>A0A917FKQ3_9BACL</name>
<keyword evidence="2" id="KW-1185">Reference proteome</keyword>
<dbReference type="Proteomes" id="UP000644756">
    <property type="component" value="Unassembled WGS sequence"/>
</dbReference>
<dbReference type="AlphaFoldDB" id="A0A917FKQ3"/>
<organism evidence="1 2">
    <name type="scientific">Paenibacillus abyssi</name>
    <dbReference type="NCBI Taxonomy" id="1340531"/>
    <lineage>
        <taxon>Bacteria</taxon>
        <taxon>Bacillati</taxon>
        <taxon>Bacillota</taxon>
        <taxon>Bacilli</taxon>
        <taxon>Bacillales</taxon>
        <taxon>Paenibacillaceae</taxon>
        <taxon>Paenibacillus</taxon>
    </lineage>
</organism>
<comment type="caution">
    <text evidence="1">The sequence shown here is derived from an EMBL/GenBank/DDBJ whole genome shotgun (WGS) entry which is preliminary data.</text>
</comment>
<evidence type="ECO:0008006" key="3">
    <source>
        <dbReference type="Google" id="ProtNLM"/>
    </source>
</evidence>